<dbReference type="OrthoDB" id="3176438at2"/>
<name>A0A498D708_9BACI</name>
<evidence type="ECO:0000256" key="6">
    <source>
        <dbReference type="SAM" id="Phobius"/>
    </source>
</evidence>
<dbReference type="Pfam" id="PF03788">
    <property type="entry name" value="LrgA"/>
    <property type="match status" value="1"/>
</dbReference>
<keyword evidence="4 6" id="KW-1133">Transmembrane helix</keyword>
<dbReference type="EMBL" id="RCHR01000005">
    <property type="protein sequence ID" value="RLL42944.1"/>
    <property type="molecule type" value="Genomic_DNA"/>
</dbReference>
<organism evidence="7 8">
    <name type="scientific">Oceanobacillus piezotolerans</name>
    <dbReference type="NCBI Taxonomy" id="2448030"/>
    <lineage>
        <taxon>Bacteria</taxon>
        <taxon>Bacillati</taxon>
        <taxon>Bacillota</taxon>
        <taxon>Bacilli</taxon>
        <taxon>Bacillales</taxon>
        <taxon>Bacillaceae</taxon>
        <taxon>Oceanobacillus</taxon>
    </lineage>
</organism>
<dbReference type="InterPro" id="IPR005538">
    <property type="entry name" value="LrgA/CidA"/>
</dbReference>
<proteinExistence type="predicted"/>
<evidence type="ECO:0000256" key="5">
    <source>
        <dbReference type="ARBA" id="ARBA00023136"/>
    </source>
</evidence>
<dbReference type="PANTHER" id="PTHR33931">
    <property type="entry name" value="HOLIN-LIKE PROTEIN CIDA-RELATED"/>
    <property type="match status" value="1"/>
</dbReference>
<protein>
    <submittedName>
        <fullName evidence="7">CidA/LrgA family holin-like protein</fullName>
    </submittedName>
</protein>
<dbReference type="NCBIfam" id="NF002460">
    <property type="entry name" value="PRK01658.1"/>
    <property type="match status" value="1"/>
</dbReference>
<evidence type="ECO:0000256" key="3">
    <source>
        <dbReference type="ARBA" id="ARBA00022692"/>
    </source>
</evidence>
<keyword evidence="2" id="KW-1003">Cell membrane</keyword>
<evidence type="ECO:0000256" key="1">
    <source>
        <dbReference type="ARBA" id="ARBA00004651"/>
    </source>
</evidence>
<feature type="transmembrane region" description="Helical" evidence="6">
    <location>
        <begin position="64"/>
        <end position="81"/>
    </location>
</feature>
<comment type="subcellular location">
    <subcellularLocation>
        <location evidence="1">Cell membrane</location>
        <topology evidence="1">Multi-pass membrane protein</topology>
    </subcellularLocation>
</comment>
<sequence>MFLIFIHIIILYAFYQIGNWIQFIFNLLIPGSVIGMILLFLLLATNVIKVKWIEAGAAMMNKHLTLFFIPVTVGIMNYFDLFKGRGIILVLITIISTIIVMISSGLISQWLATRKEAKQHE</sequence>
<feature type="transmembrane region" description="Helical" evidence="6">
    <location>
        <begin position="23"/>
        <end position="43"/>
    </location>
</feature>
<keyword evidence="3 6" id="KW-0812">Transmembrane</keyword>
<evidence type="ECO:0000313" key="7">
    <source>
        <dbReference type="EMBL" id="RLL42944.1"/>
    </source>
</evidence>
<dbReference type="GO" id="GO:0005886">
    <property type="term" value="C:plasma membrane"/>
    <property type="evidence" value="ECO:0007669"/>
    <property type="project" value="UniProtKB-SubCell"/>
</dbReference>
<keyword evidence="5 6" id="KW-0472">Membrane</keyword>
<dbReference type="AlphaFoldDB" id="A0A498D708"/>
<dbReference type="Proteomes" id="UP000270219">
    <property type="component" value="Unassembled WGS sequence"/>
</dbReference>
<evidence type="ECO:0000256" key="4">
    <source>
        <dbReference type="ARBA" id="ARBA00022989"/>
    </source>
</evidence>
<gene>
    <name evidence="7" type="ORF">D8M04_14345</name>
</gene>
<comment type="caution">
    <text evidence="7">The sequence shown here is derived from an EMBL/GenBank/DDBJ whole genome shotgun (WGS) entry which is preliminary data.</text>
</comment>
<reference evidence="7 8" key="1">
    <citation type="submission" date="2018-10" db="EMBL/GenBank/DDBJ databases">
        <title>Oceanobacillus sp. YLB-02 draft genome.</title>
        <authorList>
            <person name="Yu L."/>
        </authorList>
    </citation>
    <scope>NUCLEOTIDE SEQUENCE [LARGE SCALE GENOMIC DNA]</scope>
    <source>
        <strain evidence="7 8">YLB-02</strain>
    </source>
</reference>
<dbReference type="PANTHER" id="PTHR33931:SF2">
    <property type="entry name" value="HOLIN-LIKE PROTEIN CIDA"/>
    <property type="match status" value="1"/>
</dbReference>
<feature type="transmembrane region" description="Helical" evidence="6">
    <location>
        <begin position="87"/>
        <end position="112"/>
    </location>
</feature>
<evidence type="ECO:0000313" key="8">
    <source>
        <dbReference type="Proteomes" id="UP000270219"/>
    </source>
</evidence>
<keyword evidence="8" id="KW-1185">Reference proteome</keyword>
<accession>A0A498D708</accession>
<evidence type="ECO:0000256" key="2">
    <source>
        <dbReference type="ARBA" id="ARBA00022475"/>
    </source>
</evidence>